<feature type="binding site" evidence="9">
    <location>
        <position position="151"/>
    </location>
    <ligand>
        <name>Mn(2+)</name>
        <dbReference type="ChEBI" id="CHEBI:29035"/>
    </ligand>
</feature>
<evidence type="ECO:0000259" key="10">
    <source>
        <dbReference type="Pfam" id="PF02670"/>
    </source>
</evidence>
<feature type="binding site" evidence="9">
    <location>
        <position position="211"/>
    </location>
    <ligand>
        <name>1-deoxy-D-xylulose 5-phosphate</name>
        <dbReference type="ChEBI" id="CHEBI:57792"/>
    </ligand>
</feature>
<keyword evidence="9" id="KW-0460">Magnesium</keyword>
<evidence type="ECO:0000256" key="8">
    <source>
        <dbReference type="ARBA" id="ARBA00048543"/>
    </source>
</evidence>
<evidence type="ECO:0000256" key="2">
    <source>
        <dbReference type="ARBA" id="ARBA00006825"/>
    </source>
</evidence>
<dbReference type="GO" id="GO:0030145">
    <property type="term" value="F:manganese ion binding"/>
    <property type="evidence" value="ECO:0007669"/>
    <property type="project" value="TreeGrafter"/>
</dbReference>
<dbReference type="EMBL" id="METM01000027">
    <property type="protein sequence ID" value="OGB89267.1"/>
    <property type="molecule type" value="Genomic_DNA"/>
</dbReference>
<feature type="binding site" evidence="9">
    <location>
        <position position="204"/>
    </location>
    <ligand>
        <name>NADPH</name>
        <dbReference type="ChEBI" id="CHEBI:57783"/>
    </ligand>
</feature>
<evidence type="ECO:0000259" key="11">
    <source>
        <dbReference type="Pfam" id="PF08436"/>
    </source>
</evidence>
<dbReference type="GO" id="GO:0051484">
    <property type="term" value="P:isopentenyl diphosphate biosynthetic process, methylerythritol 4-phosphate pathway involved in terpenoid biosynthetic process"/>
    <property type="evidence" value="ECO:0007669"/>
    <property type="project" value="TreeGrafter"/>
</dbReference>
<dbReference type="GO" id="GO:0070402">
    <property type="term" value="F:NADPH binding"/>
    <property type="evidence" value="ECO:0007669"/>
    <property type="project" value="InterPro"/>
</dbReference>
<feature type="binding site" evidence="9">
    <location>
        <position position="12"/>
    </location>
    <ligand>
        <name>NADPH</name>
        <dbReference type="ChEBI" id="CHEBI:57783"/>
    </ligand>
</feature>
<dbReference type="Pfam" id="PF02670">
    <property type="entry name" value="DXP_reductoisom"/>
    <property type="match status" value="1"/>
</dbReference>
<dbReference type="InterPro" id="IPR013644">
    <property type="entry name" value="DXP_reductoisomerase_C"/>
</dbReference>
<dbReference type="SUPFAM" id="SSF51735">
    <property type="entry name" value="NAD(P)-binding Rossmann-fold domains"/>
    <property type="match status" value="1"/>
</dbReference>
<feature type="binding site" evidence="9">
    <location>
        <position position="14"/>
    </location>
    <ligand>
        <name>NADPH</name>
        <dbReference type="ChEBI" id="CHEBI:57783"/>
    </ligand>
</feature>
<keyword evidence="6 9" id="KW-0464">Manganese</keyword>
<accession>A0A1F4Q052</accession>
<dbReference type="Pfam" id="PF08436">
    <property type="entry name" value="DXP_redisom_C"/>
    <property type="match status" value="1"/>
</dbReference>
<evidence type="ECO:0000313" key="14">
    <source>
        <dbReference type="Proteomes" id="UP000178724"/>
    </source>
</evidence>
<dbReference type="InterPro" id="IPR026877">
    <property type="entry name" value="DXPR_C"/>
</dbReference>
<feature type="domain" description="1-deoxy-D-xylulose 5-phosphate reductoisomerase C-terminal" evidence="11">
    <location>
        <begin position="145"/>
        <end position="228"/>
    </location>
</feature>
<evidence type="ECO:0000259" key="12">
    <source>
        <dbReference type="Pfam" id="PF13288"/>
    </source>
</evidence>
<feature type="binding site" evidence="9">
    <location>
        <position position="13"/>
    </location>
    <ligand>
        <name>NADPH</name>
        <dbReference type="ChEBI" id="CHEBI:57783"/>
    </ligand>
</feature>
<dbReference type="Gene3D" id="1.10.1740.10">
    <property type="match status" value="1"/>
</dbReference>
<evidence type="ECO:0000256" key="3">
    <source>
        <dbReference type="ARBA" id="ARBA00022723"/>
    </source>
</evidence>
<dbReference type="InterPro" id="IPR036291">
    <property type="entry name" value="NAD(P)-bd_dom_sf"/>
</dbReference>
<keyword evidence="3 9" id="KW-0479">Metal-binding</keyword>
<dbReference type="NCBIfam" id="TIGR00243">
    <property type="entry name" value="Dxr"/>
    <property type="match status" value="1"/>
</dbReference>
<dbReference type="PIRSF" id="PIRSF006205">
    <property type="entry name" value="Dxp_reductismrs"/>
    <property type="match status" value="1"/>
</dbReference>
<comment type="cofactor">
    <cofactor evidence="9">
        <name>Mg(2+)</name>
        <dbReference type="ChEBI" id="CHEBI:18420"/>
    </cofactor>
    <cofactor evidence="9">
        <name>Mn(2+)</name>
        <dbReference type="ChEBI" id="CHEBI:29035"/>
    </cofactor>
</comment>
<reference evidence="13 14" key="1">
    <citation type="journal article" date="2016" name="Nat. Commun.">
        <title>Thousands of microbial genomes shed light on interconnected biogeochemical processes in an aquifer system.</title>
        <authorList>
            <person name="Anantharaman K."/>
            <person name="Brown C.T."/>
            <person name="Hug L.A."/>
            <person name="Sharon I."/>
            <person name="Castelle C.J."/>
            <person name="Probst A.J."/>
            <person name="Thomas B.C."/>
            <person name="Singh A."/>
            <person name="Wilkins M.J."/>
            <person name="Karaoz U."/>
            <person name="Brodie E.L."/>
            <person name="Williams K.H."/>
            <person name="Hubbard S.S."/>
            <person name="Banfield J.F."/>
        </authorList>
    </citation>
    <scope>NUCLEOTIDE SEQUENCE [LARGE SCALE GENOMIC DNA]</scope>
</reference>
<evidence type="ECO:0000256" key="6">
    <source>
        <dbReference type="ARBA" id="ARBA00023211"/>
    </source>
</evidence>
<organism evidence="13 14">
    <name type="scientific">candidate division WOR-1 bacterium RIFCSPHIGHO2_01_FULL_53_15</name>
    <dbReference type="NCBI Taxonomy" id="1802564"/>
    <lineage>
        <taxon>Bacteria</taxon>
        <taxon>Bacillati</taxon>
        <taxon>Saganbacteria</taxon>
    </lineage>
</organism>
<feature type="binding site" evidence="9">
    <location>
        <position position="11"/>
    </location>
    <ligand>
        <name>NADPH</name>
        <dbReference type="ChEBI" id="CHEBI:57783"/>
    </ligand>
</feature>
<evidence type="ECO:0000256" key="7">
    <source>
        <dbReference type="ARBA" id="ARBA00023229"/>
    </source>
</evidence>
<dbReference type="EC" id="1.1.1.267" evidence="9"/>
<feature type="binding site" evidence="9">
    <location>
        <position position="220"/>
    </location>
    <ligand>
        <name>Mn(2+)</name>
        <dbReference type="ChEBI" id="CHEBI:29035"/>
    </ligand>
</feature>
<dbReference type="FunFam" id="3.40.50.720:FF:000045">
    <property type="entry name" value="1-deoxy-D-xylulose 5-phosphate reductoisomerase"/>
    <property type="match status" value="1"/>
</dbReference>
<dbReference type="AlphaFoldDB" id="A0A1F4Q052"/>
<evidence type="ECO:0000256" key="1">
    <source>
        <dbReference type="ARBA" id="ARBA00005094"/>
    </source>
</evidence>
<comment type="similarity">
    <text evidence="2 9">Belongs to the DXR family.</text>
</comment>
<feature type="binding site" evidence="9">
    <location>
        <position position="198"/>
    </location>
    <ligand>
        <name>1-deoxy-D-xylulose 5-phosphate</name>
        <dbReference type="ChEBI" id="CHEBI:57792"/>
    </ligand>
</feature>
<proteinExistence type="inferred from homology"/>
<comment type="caution">
    <text evidence="9">Lacks conserved residue(s) required for the propagation of feature annotation.</text>
</comment>
<dbReference type="InterPro" id="IPR036169">
    <property type="entry name" value="DXPR_C_sf"/>
</dbReference>
<dbReference type="SUPFAM" id="SSF55347">
    <property type="entry name" value="Glyceraldehyde-3-phosphate dehydrogenase-like, C-terminal domain"/>
    <property type="match status" value="1"/>
</dbReference>
<evidence type="ECO:0000256" key="5">
    <source>
        <dbReference type="ARBA" id="ARBA00023002"/>
    </source>
</evidence>
<evidence type="ECO:0000313" key="13">
    <source>
        <dbReference type="EMBL" id="OGB89267.1"/>
    </source>
</evidence>
<keyword evidence="13" id="KW-0413">Isomerase</keyword>
<evidence type="ECO:0000256" key="4">
    <source>
        <dbReference type="ARBA" id="ARBA00022857"/>
    </source>
</evidence>
<dbReference type="PANTHER" id="PTHR30525">
    <property type="entry name" value="1-DEOXY-D-XYLULOSE 5-PHOSPHATE REDUCTOISOMERASE"/>
    <property type="match status" value="1"/>
</dbReference>
<keyword evidence="4 9" id="KW-0521">NADP</keyword>
<feature type="binding site" evidence="9">
    <location>
        <position position="220"/>
    </location>
    <ligand>
        <name>1-deoxy-D-xylulose 5-phosphate</name>
        <dbReference type="ChEBI" id="CHEBI:57792"/>
    </ligand>
</feature>
<feature type="binding site" evidence="9">
    <location>
        <position position="151"/>
    </location>
    <ligand>
        <name>1-deoxy-D-xylulose 5-phosphate</name>
        <dbReference type="ChEBI" id="CHEBI:57792"/>
    </ligand>
</feature>
<dbReference type="NCBIfam" id="NF009114">
    <property type="entry name" value="PRK12464.1"/>
    <property type="match status" value="1"/>
</dbReference>
<dbReference type="UniPathway" id="UPA00056">
    <property type="reaction ID" value="UER00092"/>
</dbReference>
<protein>
    <recommendedName>
        <fullName evidence="9">1-deoxy-D-xylulose 5-phosphate reductoisomerase</fullName>
        <shortName evidence="9">DXP reductoisomerase</shortName>
        <ecNumber evidence="9">1.1.1.267</ecNumber>
    </recommendedName>
    <alternativeName>
        <fullName evidence="9">1-deoxyxylulose-5-phosphate reductoisomerase</fullName>
    </alternativeName>
    <alternativeName>
        <fullName evidence="9">2-C-methyl-D-erythritol 4-phosphate synthase</fullName>
    </alternativeName>
</protein>
<dbReference type="PANTHER" id="PTHR30525:SF0">
    <property type="entry name" value="1-DEOXY-D-XYLULOSE 5-PHOSPHATE REDUCTOISOMERASE, CHLOROPLASTIC"/>
    <property type="match status" value="1"/>
</dbReference>
<sequence length="381" mass="41002">MKKAIAILGSTGSIGKQCLEVVSIFPSRLRVAALATRDDIDTIVEQVKKFQPRIISVLNDEVKAKVEAKLAGAKVEIFTGAEGLLKVATAADAKMVVVAIPGSLALTAVLEAVKLKKDIALATKEVLVAAGEIFMNGVKAAGVKVFPIDSEHSAIAQCLRGEDKKTIKKIILTASGGPFLKTPAEKLVQMTAKDALKHPTWKMGPKITIDSATLMNKGFEVIEAHYLFGLDYAQIEVIIHPESIIHSMVEFVDGSIKAQLGAPDMRVPIQYALLEEERQANHWGRLDFAKVAGLTFQKPDKMKFPCLEYAYVAGKAKGTLPAILNAANEEAVNQFLKGRFNFDQIAVKIKAVMGQYQSKESPALNDILAADQAARAAAAAI</sequence>
<name>A0A1F4Q052_UNCSA</name>
<comment type="caution">
    <text evidence="13">The sequence shown here is derived from an EMBL/GenBank/DDBJ whole genome shotgun (WGS) entry which is preliminary data.</text>
</comment>
<dbReference type="Proteomes" id="UP000178724">
    <property type="component" value="Unassembled WGS sequence"/>
</dbReference>
<feature type="domain" description="DXP reductoisomerase C-terminal" evidence="12">
    <location>
        <begin position="260"/>
        <end position="376"/>
    </location>
</feature>
<dbReference type="InterPro" id="IPR013512">
    <property type="entry name" value="DXP_reductoisomerase_N"/>
</dbReference>
<feature type="binding site" evidence="9">
    <location>
        <position position="124"/>
    </location>
    <ligand>
        <name>1-deoxy-D-xylulose 5-phosphate</name>
        <dbReference type="ChEBI" id="CHEBI:57792"/>
    </ligand>
</feature>
<comment type="function">
    <text evidence="9">Catalyzes the NADPH-dependent rearrangement and reduction of 1-deoxy-D-xylulose-5-phosphate (DXP) to 2-C-methyl-D-erythritol 4-phosphate (MEP).</text>
</comment>
<feature type="binding site" evidence="9">
    <location>
        <position position="175"/>
    </location>
    <ligand>
        <name>1-deoxy-D-xylulose 5-phosphate</name>
        <dbReference type="ChEBI" id="CHEBI:57792"/>
    </ligand>
</feature>
<dbReference type="Pfam" id="PF13288">
    <property type="entry name" value="DXPR_C"/>
    <property type="match status" value="1"/>
</dbReference>
<feature type="binding site" evidence="9">
    <location>
        <position position="216"/>
    </location>
    <ligand>
        <name>1-deoxy-D-xylulose 5-phosphate</name>
        <dbReference type="ChEBI" id="CHEBI:57792"/>
    </ligand>
</feature>
<evidence type="ECO:0000256" key="9">
    <source>
        <dbReference type="HAMAP-Rule" id="MF_00183"/>
    </source>
</evidence>
<dbReference type="SUPFAM" id="SSF69055">
    <property type="entry name" value="1-deoxy-D-xylulose-5-phosphate reductoisomerase, C-terminal domain"/>
    <property type="match status" value="1"/>
</dbReference>
<feature type="binding site" evidence="9">
    <location>
        <position position="125"/>
    </location>
    <ligand>
        <name>NADPH</name>
        <dbReference type="ChEBI" id="CHEBI:57783"/>
    </ligand>
</feature>
<dbReference type="GO" id="GO:0030604">
    <property type="term" value="F:1-deoxy-D-xylulose-5-phosphate reductoisomerase activity"/>
    <property type="evidence" value="ECO:0007669"/>
    <property type="project" value="UniProtKB-UniRule"/>
</dbReference>
<feature type="binding site" evidence="9">
    <location>
        <position position="149"/>
    </location>
    <ligand>
        <name>Mn(2+)</name>
        <dbReference type="ChEBI" id="CHEBI:29035"/>
    </ligand>
</feature>
<feature type="binding site" evidence="9">
    <location>
        <position position="217"/>
    </location>
    <ligand>
        <name>1-deoxy-D-xylulose 5-phosphate</name>
        <dbReference type="ChEBI" id="CHEBI:57792"/>
    </ligand>
</feature>
<comment type="catalytic activity">
    <reaction evidence="8">
        <text>2-C-methyl-D-erythritol 4-phosphate + NADP(+) = 1-deoxy-D-xylulose 5-phosphate + NADPH + H(+)</text>
        <dbReference type="Rhea" id="RHEA:13717"/>
        <dbReference type="ChEBI" id="CHEBI:15378"/>
        <dbReference type="ChEBI" id="CHEBI:57783"/>
        <dbReference type="ChEBI" id="CHEBI:57792"/>
        <dbReference type="ChEBI" id="CHEBI:58262"/>
        <dbReference type="ChEBI" id="CHEBI:58349"/>
        <dbReference type="EC" id="1.1.1.267"/>
    </reaction>
    <physiologicalReaction direction="right-to-left" evidence="8">
        <dbReference type="Rhea" id="RHEA:13719"/>
    </physiologicalReaction>
</comment>
<feature type="domain" description="1-deoxy-D-xylulose 5-phosphate reductoisomerase N-terminal" evidence="10">
    <location>
        <begin position="5"/>
        <end position="131"/>
    </location>
</feature>
<keyword evidence="7 9" id="KW-0414">Isoprene biosynthesis</keyword>
<comment type="pathway">
    <text evidence="1 9">Isoprenoid biosynthesis; isopentenyl diphosphate biosynthesis via DXP pathway; isopentenyl diphosphate from 1-deoxy-D-xylulose 5-phosphate: step 1/6.</text>
</comment>
<dbReference type="GO" id="GO:0016853">
    <property type="term" value="F:isomerase activity"/>
    <property type="evidence" value="ECO:0007669"/>
    <property type="project" value="UniProtKB-KW"/>
</dbReference>
<gene>
    <name evidence="9" type="primary">dxr</name>
    <name evidence="13" type="ORF">A2625_03775</name>
</gene>
<keyword evidence="5 9" id="KW-0560">Oxidoreductase</keyword>
<dbReference type="InterPro" id="IPR003821">
    <property type="entry name" value="DXP_reductoisomerase"/>
</dbReference>
<dbReference type="HAMAP" id="MF_00183">
    <property type="entry name" value="DXP_reductoisom"/>
    <property type="match status" value="1"/>
</dbReference>
<dbReference type="Gene3D" id="3.40.50.720">
    <property type="entry name" value="NAD(P)-binding Rossmann-like Domain"/>
    <property type="match status" value="1"/>
</dbReference>
<feature type="binding site" evidence="9">
    <location>
        <position position="150"/>
    </location>
    <ligand>
        <name>1-deoxy-D-xylulose 5-phosphate</name>
        <dbReference type="ChEBI" id="CHEBI:57792"/>
    </ligand>
</feature>